<keyword evidence="5" id="KW-1185">Reference proteome</keyword>
<dbReference type="Proteomes" id="UP000601435">
    <property type="component" value="Unassembled WGS sequence"/>
</dbReference>
<comment type="caution">
    <text evidence="4">The sequence shown here is derived from an EMBL/GenBank/DDBJ whole genome shotgun (WGS) entry which is preliminary data.</text>
</comment>
<proteinExistence type="predicted"/>
<dbReference type="SMART" id="SM00248">
    <property type="entry name" value="ANK"/>
    <property type="match status" value="4"/>
</dbReference>
<dbReference type="InterPro" id="IPR002110">
    <property type="entry name" value="Ankyrin_rpt"/>
</dbReference>
<accession>A0A813C573</accession>
<dbReference type="Gene3D" id="1.25.40.20">
    <property type="entry name" value="Ankyrin repeat-containing domain"/>
    <property type="match status" value="1"/>
</dbReference>
<dbReference type="Pfam" id="PF12796">
    <property type="entry name" value="Ank_2"/>
    <property type="match status" value="2"/>
</dbReference>
<name>A0A813C573_9DINO</name>
<keyword evidence="2 3" id="KW-0040">ANK repeat</keyword>
<gene>
    <name evidence="4" type="primary">Ank1</name>
    <name evidence="4" type="ORF">SNEC2469_LOCUS33367</name>
</gene>
<evidence type="ECO:0000313" key="5">
    <source>
        <dbReference type="Proteomes" id="UP000601435"/>
    </source>
</evidence>
<dbReference type="PANTHER" id="PTHR24166">
    <property type="entry name" value="ROLLING PEBBLES, ISOFORM B"/>
    <property type="match status" value="1"/>
</dbReference>
<protein>
    <submittedName>
        <fullName evidence="4">Ank1 protein</fullName>
    </submittedName>
</protein>
<evidence type="ECO:0000256" key="2">
    <source>
        <dbReference type="ARBA" id="ARBA00023043"/>
    </source>
</evidence>
<evidence type="ECO:0000256" key="1">
    <source>
        <dbReference type="ARBA" id="ARBA00022737"/>
    </source>
</evidence>
<reference evidence="4" key="1">
    <citation type="submission" date="2021-02" db="EMBL/GenBank/DDBJ databases">
        <authorList>
            <person name="Dougan E. K."/>
            <person name="Rhodes N."/>
            <person name="Thang M."/>
            <person name="Chan C."/>
        </authorList>
    </citation>
    <scope>NUCLEOTIDE SEQUENCE</scope>
</reference>
<evidence type="ECO:0000313" key="4">
    <source>
        <dbReference type="EMBL" id="CAE7938999.1"/>
    </source>
</evidence>
<feature type="repeat" description="ANK" evidence="3">
    <location>
        <begin position="222"/>
        <end position="245"/>
    </location>
</feature>
<evidence type="ECO:0000256" key="3">
    <source>
        <dbReference type="PROSITE-ProRule" id="PRU00023"/>
    </source>
</evidence>
<dbReference type="PROSITE" id="PS50088">
    <property type="entry name" value="ANK_REPEAT"/>
    <property type="match status" value="1"/>
</dbReference>
<dbReference type="AlphaFoldDB" id="A0A813C573"/>
<dbReference type="SUPFAM" id="SSF48403">
    <property type="entry name" value="Ankyrin repeat"/>
    <property type="match status" value="1"/>
</dbReference>
<sequence length="291" mass="32029">MAAPMCEKVTVRMMSGEVTEIPAVGTLADLRQIIAQSAQTCPEFVRLLRGEDVLEECIDVQSLADSEVFALVTPSVPNLLKALRQHEFNFRGLNERSTSASKVRGLNVLHAAVITGKLDMIRFTLLEEDFDGVNDTCSDGSGYTALHLAASRGLVDVCLELLACPQVTHQNAHSVKDGTALHVAAQGGHLAVVLALLDCEHFTAVNEVVVADQWRQDWRERYGQTALHAAARSGRKDVAKMLLDHPRFTSVLAYTKAFKDAEKMAEEARQTEIAVMIRNHPKVLKYRRAQA</sequence>
<keyword evidence="1" id="KW-0677">Repeat</keyword>
<dbReference type="EMBL" id="CAJNJA010087663">
    <property type="protein sequence ID" value="CAE7938999.1"/>
    <property type="molecule type" value="Genomic_DNA"/>
</dbReference>
<dbReference type="PANTHER" id="PTHR24166:SF48">
    <property type="entry name" value="PROTEIN VAPYRIN"/>
    <property type="match status" value="1"/>
</dbReference>
<organism evidence="4 5">
    <name type="scientific">Symbiodinium necroappetens</name>
    <dbReference type="NCBI Taxonomy" id="1628268"/>
    <lineage>
        <taxon>Eukaryota</taxon>
        <taxon>Sar</taxon>
        <taxon>Alveolata</taxon>
        <taxon>Dinophyceae</taxon>
        <taxon>Suessiales</taxon>
        <taxon>Symbiodiniaceae</taxon>
        <taxon>Symbiodinium</taxon>
    </lineage>
</organism>
<dbReference type="OrthoDB" id="7729168at2759"/>
<dbReference type="PROSITE" id="PS50297">
    <property type="entry name" value="ANK_REP_REGION"/>
    <property type="match status" value="1"/>
</dbReference>
<dbReference type="InterPro" id="IPR050889">
    <property type="entry name" value="Dendritic_Spine_Reg/Scaffold"/>
</dbReference>
<dbReference type="InterPro" id="IPR036770">
    <property type="entry name" value="Ankyrin_rpt-contain_sf"/>
</dbReference>